<keyword evidence="3" id="KW-1185">Reference proteome</keyword>
<gene>
    <name evidence="2" type="ORF">TNIN_196831</name>
</gene>
<feature type="compositionally biased region" description="Polar residues" evidence="1">
    <location>
        <begin position="170"/>
        <end position="179"/>
    </location>
</feature>
<accession>A0A8X6YVH9</accession>
<organism evidence="2 3">
    <name type="scientific">Trichonephila inaurata madagascariensis</name>
    <dbReference type="NCBI Taxonomy" id="2747483"/>
    <lineage>
        <taxon>Eukaryota</taxon>
        <taxon>Metazoa</taxon>
        <taxon>Ecdysozoa</taxon>
        <taxon>Arthropoda</taxon>
        <taxon>Chelicerata</taxon>
        <taxon>Arachnida</taxon>
        <taxon>Araneae</taxon>
        <taxon>Araneomorphae</taxon>
        <taxon>Entelegynae</taxon>
        <taxon>Araneoidea</taxon>
        <taxon>Nephilidae</taxon>
        <taxon>Trichonephila</taxon>
        <taxon>Trichonephila inaurata</taxon>
    </lineage>
</organism>
<protein>
    <submittedName>
        <fullName evidence="2">Uncharacterized protein</fullName>
    </submittedName>
</protein>
<sequence>MRGHFFRNQQASIIVAPDWTNSFVVHGPYAPGITVGHSGDCGPNFGAARGGAAAPPAGVWPSRWPSRLSVLLPGALNRWLRCATYGPARFGAGIPPLLQKLISRYPVLPSEDLLGKFVFDGSGDPIPDEHPFNCLEIFDMQTQYFKMMWVIETANYSAGAATRDLKSDDGFQNGNANNRRISHGRNESEQSLPPLHYRAHRSSPVFPSLATALQKTLFLFPELR</sequence>
<evidence type="ECO:0000313" key="3">
    <source>
        <dbReference type="Proteomes" id="UP000886998"/>
    </source>
</evidence>
<dbReference type="Proteomes" id="UP000886998">
    <property type="component" value="Unassembled WGS sequence"/>
</dbReference>
<comment type="caution">
    <text evidence="2">The sequence shown here is derived from an EMBL/GenBank/DDBJ whole genome shotgun (WGS) entry which is preliminary data.</text>
</comment>
<name>A0A8X6YVH9_9ARAC</name>
<evidence type="ECO:0000256" key="1">
    <source>
        <dbReference type="SAM" id="MobiDB-lite"/>
    </source>
</evidence>
<dbReference type="AlphaFoldDB" id="A0A8X6YVH9"/>
<dbReference type="EMBL" id="BMAV01022651">
    <property type="protein sequence ID" value="GFY77791.1"/>
    <property type="molecule type" value="Genomic_DNA"/>
</dbReference>
<reference evidence="2" key="1">
    <citation type="submission" date="2020-08" db="EMBL/GenBank/DDBJ databases">
        <title>Multicomponent nature underlies the extraordinary mechanical properties of spider dragline silk.</title>
        <authorList>
            <person name="Kono N."/>
            <person name="Nakamura H."/>
            <person name="Mori M."/>
            <person name="Yoshida Y."/>
            <person name="Ohtoshi R."/>
            <person name="Malay A.D."/>
            <person name="Moran D.A.P."/>
            <person name="Tomita M."/>
            <person name="Numata K."/>
            <person name="Arakawa K."/>
        </authorList>
    </citation>
    <scope>NUCLEOTIDE SEQUENCE</scope>
</reference>
<evidence type="ECO:0000313" key="2">
    <source>
        <dbReference type="EMBL" id="GFY77791.1"/>
    </source>
</evidence>
<feature type="region of interest" description="Disordered" evidence="1">
    <location>
        <begin position="167"/>
        <end position="191"/>
    </location>
</feature>
<proteinExistence type="predicted"/>